<gene>
    <name evidence="3" type="ORF">N4264_02195</name>
</gene>
<evidence type="ECO:0000256" key="1">
    <source>
        <dbReference type="ARBA" id="ARBA00004167"/>
    </source>
</evidence>
<comment type="subcellular location">
    <subcellularLocation>
        <location evidence="1">Membrane</location>
        <topology evidence="1">Single-pass membrane protein</topology>
    </subcellularLocation>
</comment>
<reference evidence="3" key="1">
    <citation type="submission" date="2022-09" db="EMBL/GenBank/DDBJ databases">
        <title>Tahibacter sp. nov., isolated from a fresh water.</title>
        <authorList>
            <person name="Baek J.H."/>
            <person name="Lee J.K."/>
            <person name="Kim J.M."/>
            <person name="Jeon C.O."/>
        </authorList>
    </citation>
    <scope>NUCLEOTIDE SEQUENCE</scope>
    <source>
        <strain evidence="3">W38</strain>
    </source>
</reference>
<name>A0ABY6BJC9_9GAMM</name>
<dbReference type="InterPro" id="IPR001107">
    <property type="entry name" value="Band_7"/>
</dbReference>
<organism evidence="3 4">
    <name type="scientific">Tahibacter amnicola</name>
    <dbReference type="NCBI Taxonomy" id="2976241"/>
    <lineage>
        <taxon>Bacteria</taxon>
        <taxon>Pseudomonadati</taxon>
        <taxon>Pseudomonadota</taxon>
        <taxon>Gammaproteobacteria</taxon>
        <taxon>Lysobacterales</taxon>
        <taxon>Rhodanobacteraceae</taxon>
        <taxon>Tahibacter</taxon>
    </lineage>
</organism>
<dbReference type="EMBL" id="CP104694">
    <property type="protein sequence ID" value="UXI68485.1"/>
    <property type="molecule type" value="Genomic_DNA"/>
</dbReference>
<dbReference type="Pfam" id="PF01145">
    <property type="entry name" value="Band_7"/>
    <property type="match status" value="1"/>
</dbReference>
<evidence type="ECO:0000259" key="2">
    <source>
        <dbReference type="Pfam" id="PF01145"/>
    </source>
</evidence>
<accession>A0ABY6BJC9</accession>
<protein>
    <submittedName>
        <fullName evidence="3">SPFH domain-containing protein</fullName>
    </submittedName>
</protein>
<dbReference type="InterPro" id="IPR036013">
    <property type="entry name" value="Band_7/SPFH_dom_sf"/>
</dbReference>
<dbReference type="RefSeq" id="WP_261695444.1">
    <property type="nucleotide sequence ID" value="NZ_CP104694.1"/>
</dbReference>
<dbReference type="Gene3D" id="3.30.479.30">
    <property type="entry name" value="Band 7 domain"/>
    <property type="match status" value="1"/>
</dbReference>
<evidence type="ECO:0000313" key="4">
    <source>
        <dbReference type="Proteomes" id="UP001064632"/>
    </source>
</evidence>
<keyword evidence="4" id="KW-1185">Reference proteome</keyword>
<sequence length="156" mass="17709">MSPNTIFALFCVLALLAFLSVKRIPEGTVYTLRRFDGHARTLKPGTHVVVPLVERVVHRIPLTGCELAVNEQIVLDGTPRQLKGQLYWQVLDPERADTMIDRADELIRIRALNAMRDVDAPAHESFDLRNARLKRALNDNLRDRGVVVTRVQLHLV</sequence>
<dbReference type="Proteomes" id="UP001064632">
    <property type="component" value="Chromosome"/>
</dbReference>
<feature type="domain" description="Band 7" evidence="2">
    <location>
        <begin position="23"/>
        <end position="153"/>
    </location>
</feature>
<proteinExistence type="predicted"/>
<evidence type="ECO:0000313" key="3">
    <source>
        <dbReference type="EMBL" id="UXI68485.1"/>
    </source>
</evidence>